<evidence type="ECO:0000256" key="2">
    <source>
        <dbReference type="ARBA" id="ARBA00022525"/>
    </source>
</evidence>
<dbReference type="InterPro" id="IPR002116">
    <property type="entry name" value="Melittin/Api_allergen"/>
</dbReference>
<dbReference type="Pfam" id="PF01372">
    <property type="entry name" value="Melittin"/>
    <property type="match status" value="1"/>
</dbReference>
<accession>A0ABX9XLQ6</accession>
<comment type="subcellular location">
    <subcellularLocation>
        <location evidence="1">Secreted</location>
    </subcellularLocation>
</comment>
<dbReference type="Proteomes" id="UP000275199">
    <property type="component" value="Unassembled WGS sequence"/>
</dbReference>
<sequence>MLGSGCSIGLVVNVLTACAPAVISWAT</sequence>
<reference evidence="4 5" key="1">
    <citation type="submission" date="2018-11" db="EMBL/GenBank/DDBJ databases">
        <authorList>
            <person name="Jang G.I."/>
            <person name="Hwang C.Y."/>
        </authorList>
    </citation>
    <scope>NUCLEOTIDE SEQUENCE [LARGE SCALE GENOMIC DNA]</scope>
    <source>
        <strain evidence="4 5">SSM26</strain>
    </source>
</reference>
<evidence type="ECO:0000256" key="1">
    <source>
        <dbReference type="ARBA" id="ARBA00004613"/>
    </source>
</evidence>
<protein>
    <submittedName>
        <fullName evidence="4">Uncharacterized protein</fullName>
    </submittedName>
</protein>
<gene>
    <name evidence="4" type="ORF">EF096_07940</name>
</gene>
<proteinExistence type="predicted"/>
<organism evidence="4 5">
    <name type="scientific">Pseudomonas neustonica</name>
    <dbReference type="NCBI Taxonomy" id="2487346"/>
    <lineage>
        <taxon>Bacteria</taxon>
        <taxon>Pseudomonadati</taxon>
        <taxon>Pseudomonadota</taxon>
        <taxon>Gammaproteobacteria</taxon>
        <taxon>Pseudomonadales</taxon>
        <taxon>Pseudomonadaceae</taxon>
        <taxon>Pseudomonas</taxon>
    </lineage>
</organism>
<evidence type="ECO:0000313" key="4">
    <source>
        <dbReference type="EMBL" id="ROZ85463.1"/>
    </source>
</evidence>
<dbReference type="EMBL" id="RKKU01000007">
    <property type="protein sequence ID" value="ROZ85463.1"/>
    <property type="molecule type" value="Genomic_DNA"/>
</dbReference>
<keyword evidence="3" id="KW-0027">Amidation</keyword>
<keyword evidence="5" id="KW-1185">Reference proteome</keyword>
<name>A0ABX9XLQ6_9PSED</name>
<keyword evidence="2" id="KW-0964">Secreted</keyword>
<comment type="caution">
    <text evidence="4">The sequence shown here is derived from an EMBL/GenBank/DDBJ whole genome shotgun (WGS) entry which is preliminary data.</text>
</comment>
<evidence type="ECO:0000256" key="3">
    <source>
        <dbReference type="ARBA" id="ARBA00022815"/>
    </source>
</evidence>
<evidence type="ECO:0000313" key="5">
    <source>
        <dbReference type="Proteomes" id="UP000275199"/>
    </source>
</evidence>